<feature type="region of interest" description="Disordered" evidence="1">
    <location>
        <begin position="1"/>
        <end position="34"/>
    </location>
</feature>
<evidence type="ECO:0000313" key="4">
    <source>
        <dbReference type="EMBL" id="VUG17447.1"/>
    </source>
</evidence>
<accession>A0A7D9H0Q7</accession>
<dbReference type="EMBL" id="JABCYN010000014">
    <property type="protein sequence ID" value="KAF6014546.1"/>
    <property type="molecule type" value="Genomic_DNA"/>
</dbReference>
<proteinExistence type="predicted"/>
<organism evidence="4 5">
    <name type="scientific">Dekkera bruxellensis</name>
    <name type="common">Brettanomyces custersii</name>
    <dbReference type="NCBI Taxonomy" id="5007"/>
    <lineage>
        <taxon>Eukaryota</taxon>
        <taxon>Fungi</taxon>
        <taxon>Dikarya</taxon>
        <taxon>Ascomycota</taxon>
        <taxon>Saccharomycotina</taxon>
        <taxon>Pichiomycetes</taxon>
        <taxon>Pichiales</taxon>
        <taxon>Pichiaceae</taxon>
        <taxon>Brettanomyces</taxon>
    </lineage>
</organism>
<keyword evidence="2" id="KW-0472">Membrane</keyword>
<feature type="transmembrane region" description="Helical" evidence="2">
    <location>
        <begin position="328"/>
        <end position="357"/>
    </location>
</feature>
<dbReference type="GO" id="GO:0005789">
    <property type="term" value="C:endoplasmic reticulum membrane"/>
    <property type="evidence" value="ECO:0007669"/>
    <property type="project" value="InterPro"/>
</dbReference>
<gene>
    <name evidence="4" type="ORF">DEBR0S2_07404G</name>
    <name evidence="3" type="ORF">HII12_001370</name>
</gene>
<evidence type="ECO:0000313" key="3">
    <source>
        <dbReference type="EMBL" id="KAF6014546.1"/>
    </source>
</evidence>
<feature type="transmembrane region" description="Helical" evidence="2">
    <location>
        <begin position="124"/>
        <end position="141"/>
    </location>
</feature>
<evidence type="ECO:0000256" key="2">
    <source>
        <dbReference type="SAM" id="Phobius"/>
    </source>
</evidence>
<dbReference type="EMBL" id="CABFWN010000002">
    <property type="protein sequence ID" value="VUG17447.1"/>
    <property type="molecule type" value="Genomic_DNA"/>
</dbReference>
<reference evidence="3 6" key="2">
    <citation type="journal article" date="2020" name="Appl. Microbiol. Biotechnol.">
        <title>Targeted gene deletion in Brettanomyces bruxellensis with an expression-free CRISPR-Cas9 system.</title>
        <authorList>
            <person name="Varela C."/>
            <person name="Bartel C."/>
            <person name="Onetto C."/>
            <person name="Borneman A."/>
        </authorList>
    </citation>
    <scope>NUCLEOTIDE SEQUENCE [LARGE SCALE GENOMIC DNA]</scope>
    <source>
        <strain evidence="3 6">AWRI1613</strain>
    </source>
</reference>
<feature type="transmembrane region" description="Helical" evidence="2">
    <location>
        <begin position="196"/>
        <end position="217"/>
    </location>
</feature>
<feature type="compositionally biased region" description="Basic and acidic residues" evidence="1">
    <location>
        <begin position="7"/>
        <end position="17"/>
    </location>
</feature>
<evidence type="ECO:0000256" key="1">
    <source>
        <dbReference type="SAM" id="MobiDB-lite"/>
    </source>
</evidence>
<keyword evidence="2" id="KW-1133">Transmembrane helix</keyword>
<keyword evidence="5" id="KW-1185">Reference proteome</keyword>
<dbReference type="PANTHER" id="PTHR28147">
    <property type="entry name" value="N-GLYCOSYLATION PROTEIN EOS1"/>
    <property type="match status" value="1"/>
</dbReference>
<protein>
    <submittedName>
        <fullName evidence="4">DEBR0S2_07404g1_1</fullName>
    </submittedName>
</protein>
<feature type="transmembrane region" description="Helical" evidence="2">
    <location>
        <begin position="224"/>
        <end position="246"/>
    </location>
</feature>
<sequence>MTENNNEEGRRQQRLQRENNSLASPPPYSEGETSVLPALSCADIGSSGDIFNRHFEELGTDDEDIEMDRMHVGQPTHPENRNILFGINSTSAKELTHQHSSLKEIGLKRLNPRQHFTVAISRDISLVLILKNLLIFWTKWYKMIISPSKNSSWTAVWATEFFLAGIWCLVSALLSYCILDGLMARWMVMYTLQGAVIRILSISLLIISLIELLNYMFNNPKNEFCLAAWIIISCVLTFIFIVQNYVTSNLRLNEILLRNAKSEGNNQYSTEIASIGSSAEGVGEPPDVFTDSGSLHRRIDHTLQRESTGSCAESNKRKFEKPHRTVDIYNLTVFAVVPIGVASFITMCGLVRLVVILRLDIGLKISKILPEDTIDAASQLL</sequence>
<dbReference type="GO" id="GO:0006487">
    <property type="term" value="P:protein N-linked glycosylation"/>
    <property type="evidence" value="ECO:0007669"/>
    <property type="project" value="TreeGrafter"/>
</dbReference>
<feature type="transmembrane region" description="Helical" evidence="2">
    <location>
        <begin position="153"/>
        <end position="176"/>
    </location>
</feature>
<dbReference type="PANTHER" id="PTHR28147:SF1">
    <property type="entry name" value="N-GLYCOSYLATION PROTEIN EOS1"/>
    <property type="match status" value="1"/>
</dbReference>
<dbReference type="GO" id="GO:0034599">
    <property type="term" value="P:cellular response to oxidative stress"/>
    <property type="evidence" value="ECO:0007669"/>
    <property type="project" value="InterPro"/>
</dbReference>
<dbReference type="Proteomes" id="UP000568158">
    <property type="component" value="Unassembled WGS sequence"/>
</dbReference>
<evidence type="ECO:0000313" key="6">
    <source>
        <dbReference type="Proteomes" id="UP000568158"/>
    </source>
</evidence>
<dbReference type="Pfam" id="PF12326">
    <property type="entry name" value="EOS1"/>
    <property type="match status" value="1"/>
</dbReference>
<reference evidence="4 5" key="1">
    <citation type="submission" date="2019-07" db="EMBL/GenBank/DDBJ databases">
        <authorList>
            <person name="Friedrich A."/>
            <person name="Schacherer J."/>
        </authorList>
    </citation>
    <scope>NUCLEOTIDE SEQUENCE [LARGE SCALE GENOMIC DNA]</scope>
</reference>
<dbReference type="PRINTS" id="PR02070">
    <property type="entry name" value="NGLYCOSEOS1"/>
</dbReference>
<dbReference type="Proteomes" id="UP000478008">
    <property type="component" value="Unassembled WGS sequence"/>
</dbReference>
<evidence type="ECO:0000313" key="5">
    <source>
        <dbReference type="Proteomes" id="UP000478008"/>
    </source>
</evidence>
<keyword evidence="2" id="KW-0812">Transmembrane</keyword>
<name>A0A7D9H0Q7_DEKBR</name>
<dbReference type="InterPro" id="IPR021100">
    <property type="entry name" value="N-glycosylation_EOS1"/>
</dbReference>
<dbReference type="AlphaFoldDB" id="A0A7D9H0Q7"/>